<organism evidence="1 2">
    <name type="scientific">Bauhinia variegata</name>
    <name type="common">Purple orchid tree</name>
    <name type="synonym">Phanera variegata</name>
    <dbReference type="NCBI Taxonomy" id="167791"/>
    <lineage>
        <taxon>Eukaryota</taxon>
        <taxon>Viridiplantae</taxon>
        <taxon>Streptophyta</taxon>
        <taxon>Embryophyta</taxon>
        <taxon>Tracheophyta</taxon>
        <taxon>Spermatophyta</taxon>
        <taxon>Magnoliopsida</taxon>
        <taxon>eudicotyledons</taxon>
        <taxon>Gunneridae</taxon>
        <taxon>Pentapetalae</taxon>
        <taxon>rosids</taxon>
        <taxon>fabids</taxon>
        <taxon>Fabales</taxon>
        <taxon>Fabaceae</taxon>
        <taxon>Cercidoideae</taxon>
        <taxon>Cercideae</taxon>
        <taxon>Bauhiniinae</taxon>
        <taxon>Bauhinia</taxon>
    </lineage>
</organism>
<keyword evidence="2" id="KW-1185">Reference proteome</keyword>
<comment type="caution">
    <text evidence="1">The sequence shown here is derived from an EMBL/GenBank/DDBJ whole genome shotgun (WGS) entry which is preliminary data.</text>
</comment>
<dbReference type="Proteomes" id="UP000828941">
    <property type="component" value="Chromosome 6"/>
</dbReference>
<name>A0ACB9NNB3_BAUVA</name>
<accession>A0ACB9NNB3</accession>
<reference evidence="1 2" key="1">
    <citation type="journal article" date="2022" name="DNA Res.">
        <title>Chromosomal-level genome assembly of the orchid tree Bauhinia variegata (Leguminosae; Cercidoideae) supports the allotetraploid origin hypothesis of Bauhinia.</title>
        <authorList>
            <person name="Zhong Y."/>
            <person name="Chen Y."/>
            <person name="Zheng D."/>
            <person name="Pang J."/>
            <person name="Liu Y."/>
            <person name="Luo S."/>
            <person name="Meng S."/>
            <person name="Qian L."/>
            <person name="Wei D."/>
            <person name="Dai S."/>
            <person name="Zhou R."/>
        </authorList>
    </citation>
    <scope>NUCLEOTIDE SEQUENCE [LARGE SCALE GENOMIC DNA]</scope>
    <source>
        <strain evidence="1">BV-YZ2020</strain>
    </source>
</reference>
<sequence>MDLPEQDQTHSCPKRTFDEINSKADCTNDCSIQKSPFSKKTKHFDLQGYQLEVFEAARRRNTIAVLDAGSGKTFVVVMLIKDIGQAIKASGVKKLIVFLAPTVHLVNQQFKEIKEYTKFEVEEYYGAKGVDDWNLERWEKEISEHDILVMTPRILLDVLRKAFLKIEKICLMIIDECHRATGNHPYAQIMKEFYHEANEKPKIFGITASPLVNKGVSYTMDCDCQISKLESILDSQVYPSAKVSYRYYDQAQLPAMSLKPNIEALWSKLDDSLLELQRSVQINCEDMNNKFKALHKCMTNELAEILYCLEDLGLLCAYEAVKISLENFSNIEEDCEVYRKISLEYKLLLEKVLQIIGERLPFADRSLLELEFNLLDAADLGYISPKLLELIKIFQSFGESSQVLCLIFVERIITARVVERFVKKVSCLSHFTVTYLTRSNTLVGAHSPKKQKDTMNPFCCGQVNLLFTTDVVEEGIHVPNCSYVIRFDLPKTVPSYVQSQGQARQDDSQFILMLERGNLKQRNQLFDIIRSKHLLTEAAISRDPGASISTACAVDKANTYCVDSTGASVTSDNSISLIYQYCDKIGRDKKDAKPIFEILPSGGSCKCKLTLPPNGAFLSRNNHLAKQLVCLEACKKLHQMGALNDHLLPSLQPSENDRISNKKQSNSGTTKRKELHGTASIRALCGTWADKPNGIMFYAYKFDFTCNIVSEIYSGFTLLIESKLDDDVGNIELELYSRSKIVKTCVSSCGQLYLDADQVIKAKCFHELFFNGLFGKLFVWSKAAEGKQREFLLQKDTRSLWNPSNLYFLLPLKKLNDICEESWKVNWTAMNSCASAIEFVRKKSLLGAGHCVDDRNISLPCNTSSSETECKATKTICFANCVVDVNNLKDMVVLAIHNGRVYCVIEVADDLFPGSPFDGINMKSATTEHTTFSDYYGKRYGIVLRYPEQPLLRLKQSHNAHNLLMNFSEEDGCNKALQPAIQKAQAHVHIPAELLYMLDVRRDVLKSLYLLPSLMHRLESLMLASQLRAEIDGQSSNFSVPSSMILEALTTLRCTENFSLERHELLGDSVLKCAVSCCLFLKNPDKHEGQLSARRSQAVCNSTLHQLGINRTLQGYIRESAFDPRRWVAPGQCCIHTVPCKCGVESPEVPLDEKFQTEDPSVVIGKVCDRGHRWICSKTIADCVEALIGAYYVGGGLVASLHVMKWLQIDAELDQSLVHKAITTASLHTYVPKGNEIASLEEKLGYEFSVKGLLHEAMTHFSGQEPGIGYCYERLEFLGDSVLDLLITWHLYQSYPDIDPGELTDLRSASVNNDNFAQAAVRRNLQQHLVHNSELLRSQIAEYVKVISELDSTTKSLPGTKGPKALGDLVESIAGAVLLDTKLNLDQVWKIFKPLLSPIVTPDNLQLPPLRELYELCDSHGYFAKETCTRTQLMVHAVITLQLEDELLVRNGQGPNKKMAKAEAAFHLLKELERRGISKKRRDNLDHIHIHSSEPIIHKKPKVDETNILSPKDASMEVRDPSIAATVTITINTKKGGPRATLHELCKRLQWPMPKYDATEYRQKTAFEFGQGSETRTGYLCFVSKVTLCIPNDGSIDCKGDARADKKSAFDSAAVALLYELQRLGKLNIADS</sequence>
<evidence type="ECO:0000313" key="1">
    <source>
        <dbReference type="EMBL" id="KAI4337204.1"/>
    </source>
</evidence>
<dbReference type="EMBL" id="CM039431">
    <property type="protein sequence ID" value="KAI4337204.1"/>
    <property type="molecule type" value="Genomic_DNA"/>
</dbReference>
<gene>
    <name evidence="1" type="ORF">L6164_015649</name>
</gene>
<proteinExistence type="predicted"/>
<protein>
    <submittedName>
        <fullName evidence="1">Uncharacterized protein</fullName>
    </submittedName>
</protein>
<evidence type="ECO:0000313" key="2">
    <source>
        <dbReference type="Proteomes" id="UP000828941"/>
    </source>
</evidence>